<feature type="compositionally biased region" description="Basic and acidic residues" evidence="1">
    <location>
        <begin position="23"/>
        <end position="32"/>
    </location>
</feature>
<feature type="compositionally biased region" description="Acidic residues" evidence="1">
    <location>
        <begin position="33"/>
        <end position="44"/>
    </location>
</feature>
<dbReference type="Proteomes" id="UP000467840">
    <property type="component" value="Chromosome 4"/>
</dbReference>
<sequence>MARVKQVATKPRKFMGDAMKAAGRSEKEREEGTEVENSDEETETVAERAKKERERVLLGQPSRKRRNGEGPYFETFCATKYFQAKEIKEMSGLTLSVLEKSHELQKGIMAEQNAKMDMLINILDRQEWFMKKMAQMLFGNLLGSLEILEATTGTAGLTMQRLLDQVE</sequence>
<feature type="compositionally biased region" description="Basic and acidic residues" evidence="1">
    <location>
        <begin position="45"/>
        <end position="56"/>
    </location>
</feature>
<gene>
    <name evidence="2" type="ORF">GH714_023693</name>
</gene>
<accession>A0A6A6LMA1</accession>
<dbReference type="EMBL" id="JAAGAX010000010">
    <property type="protein sequence ID" value="KAF2301398.1"/>
    <property type="molecule type" value="Genomic_DNA"/>
</dbReference>
<comment type="caution">
    <text evidence="2">The sequence shown here is derived from an EMBL/GenBank/DDBJ whole genome shotgun (WGS) entry which is preliminary data.</text>
</comment>
<protein>
    <submittedName>
        <fullName evidence="2">Uncharacterized protein</fullName>
    </submittedName>
</protein>
<dbReference type="AlphaFoldDB" id="A0A6A6LMA1"/>
<evidence type="ECO:0000256" key="1">
    <source>
        <dbReference type="SAM" id="MobiDB-lite"/>
    </source>
</evidence>
<organism evidence="2 3">
    <name type="scientific">Hevea brasiliensis</name>
    <name type="common">Para rubber tree</name>
    <name type="synonym">Siphonia brasiliensis</name>
    <dbReference type="NCBI Taxonomy" id="3981"/>
    <lineage>
        <taxon>Eukaryota</taxon>
        <taxon>Viridiplantae</taxon>
        <taxon>Streptophyta</taxon>
        <taxon>Embryophyta</taxon>
        <taxon>Tracheophyta</taxon>
        <taxon>Spermatophyta</taxon>
        <taxon>Magnoliopsida</taxon>
        <taxon>eudicotyledons</taxon>
        <taxon>Gunneridae</taxon>
        <taxon>Pentapetalae</taxon>
        <taxon>rosids</taxon>
        <taxon>fabids</taxon>
        <taxon>Malpighiales</taxon>
        <taxon>Euphorbiaceae</taxon>
        <taxon>Crotonoideae</taxon>
        <taxon>Micrandreae</taxon>
        <taxon>Hevea</taxon>
    </lineage>
</organism>
<keyword evidence="3" id="KW-1185">Reference proteome</keyword>
<feature type="region of interest" description="Disordered" evidence="1">
    <location>
        <begin position="1"/>
        <end position="70"/>
    </location>
</feature>
<name>A0A6A6LMA1_HEVBR</name>
<evidence type="ECO:0000313" key="3">
    <source>
        <dbReference type="Proteomes" id="UP000467840"/>
    </source>
</evidence>
<reference evidence="2 3" key="1">
    <citation type="journal article" date="2020" name="Mol. Plant">
        <title>The Chromosome-Based Rubber Tree Genome Provides New Insights into Spurge Genome Evolution and Rubber Biosynthesis.</title>
        <authorList>
            <person name="Liu J."/>
            <person name="Shi C."/>
            <person name="Shi C.C."/>
            <person name="Li W."/>
            <person name="Zhang Q.J."/>
            <person name="Zhang Y."/>
            <person name="Li K."/>
            <person name="Lu H.F."/>
            <person name="Shi C."/>
            <person name="Zhu S.T."/>
            <person name="Xiao Z.Y."/>
            <person name="Nan H."/>
            <person name="Yue Y."/>
            <person name="Zhu X.G."/>
            <person name="Wu Y."/>
            <person name="Hong X.N."/>
            <person name="Fan G.Y."/>
            <person name="Tong Y."/>
            <person name="Zhang D."/>
            <person name="Mao C.L."/>
            <person name="Liu Y.L."/>
            <person name="Hao S.J."/>
            <person name="Liu W.Q."/>
            <person name="Lv M.Q."/>
            <person name="Zhang H.B."/>
            <person name="Liu Y."/>
            <person name="Hu-Tang G.R."/>
            <person name="Wang J.P."/>
            <person name="Wang J.H."/>
            <person name="Sun Y.H."/>
            <person name="Ni S.B."/>
            <person name="Chen W.B."/>
            <person name="Zhang X.C."/>
            <person name="Jiao Y.N."/>
            <person name="Eichler E.E."/>
            <person name="Li G.H."/>
            <person name="Liu X."/>
            <person name="Gao L.Z."/>
        </authorList>
    </citation>
    <scope>NUCLEOTIDE SEQUENCE [LARGE SCALE GENOMIC DNA]</scope>
    <source>
        <strain evidence="3">cv. GT1</strain>
        <tissue evidence="2">Leaf</tissue>
    </source>
</reference>
<proteinExistence type="predicted"/>
<evidence type="ECO:0000313" key="2">
    <source>
        <dbReference type="EMBL" id="KAF2301398.1"/>
    </source>
</evidence>